<dbReference type="OrthoDB" id="7374881at2"/>
<dbReference type="Proteomes" id="UP000231658">
    <property type="component" value="Unassembled WGS sequence"/>
</dbReference>
<sequence length="317" mass="35709">MLKRLICLSLLLLVVACTQAPQPMRHSRTGFDTTPLRLRDSGTVLIQPIEGAARPLAKIMAASLADSLGVRNIPSTSNPVTNTAYKVRGQVVLKRARNAKKYTGEIYWTFFSRDDKIVHESSQAINVDRYRWDYGDQHMINQLVENAAETFADYIQDKAEREAVKLDERNQQVVFKIASIKGVKPSAQKELYKAMALTLRQAGAIVRPSLSPQGYQLSCEIDVLEPYEGKQRIKVAWIVKDASGKELGRARQNNRLNEGRLEKPLGRMAYNIARAAMGGVGQMVERHREEIRFERSRTQPSHTAAPGRRKRLVAPPF</sequence>
<feature type="compositionally biased region" description="Basic residues" evidence="1">
    <location>
        <begin position="307"/>
        <end position="317"/>
    </location>
</feature>
<organism evidence="3 4">
    <name type="scientific">Candidatus Terasakiella magnetica</name>
    <dbReference type="NCBI Taxonomy" id="1867952"/>
    <lineage>
        <taxon>Bacteria</taxon>
        <taxon>Pseudomonadati</taxon>
        <taxon>Pseudomonadota</taxon>
        <taxon>Alphaproteobacteria</taxon>
        <taxon>Rhodospirillales</taxon>
        <taxon>Terasakiellaceae</taxon>
        <taxon>Terasakiella</taxon>
    </lineage>
</organism>
<keyword evidence="4" id="KW-1185">Reference proteome</keyword>
<protein>
    <recommendedName>
        <fullName evidence="5">Lipoprotein</fullName>
    </recommendedName>
</protein>
<dbReference type="STRING" id="1867952.MTBPR1_110064"/>
<dbReference type="EMBL" id="FLYE01000003">
    <property type="protein sequence ID" value="SCA55625.1"/>
    <property type="molecule type" value="Genomic_DNA"/>
</dbReference>
<feature type="signal peptide" evidence="2">
    <location>
        <begin position="1"/>
        <end position="20"/>
    </location>
</feature>
<dbReference type="PROSITE" id="PS51257">
    <property type="entry name" value="PROKAR_LIPOPROTEIN"/>
    <property type="match status" value="1"/>
</dbReference>
<evidence type="ECO:0000313" key="4">
    <source>
        <dbReference type="Proteomes" id="UP000231658"/>
    </source>
</evidence>
<feature type="chain" id="PRO_5008680676" description="Lipoprotein" evidence="2">
    <location>
        <begin position="21"/>
        <end position="317"/>
    </location>
</feature>
<dbReference type="RefSeq" id="WP_069186344.1">
    <property type="nucleotide sequence ID" value="NZ_FLYE01000003.1"/>
</dbReference>
<evidence type="ECO:0008006" key="5">
    <source>
        <dbReference type="Google" id="ProtNLM"/>
    </source>
</evidence>
<evidence type="ECO:0000256" key="1">
    <source>
        <dbReference type="SAM" id="MobiDB-lite"/>
    </source>
</evidence>
<dbReference type="AlphaFoldDB" id="A0A1C3REE3"/>
<evidence type="ECO:0000313" key="3">
    <source>
        <dbReference type="EMBL" id="SCA55625.1"/>
    </source>
</evidence>
<feature type="region of interest" description="Disordered" evidence="1">
    <location>
        <begin position="295"/>
        <end position="317"/>
    </location>
</feature>
<keyword evidence="2" id="KW-0732">Signal</keyword>
<gene>
    <name evidence="3" type="ORF">MTBPR1_110064</name>
</gene>
<proteinExistence type="predicted"/>
<reference evidence="3 4" key="1">
    <citation type="submission" date="2016-07" db="EMBL/GenBank/DDBJ databases">
        <authorList>
            <person name="Lefevre C.T."/>
        </authorList>
    </citation>
    <scope>NUCLEOTIDE SEQUENCE [LARGE SCALE GENOMIC DNA]</scope>
    <source>
        <strain evidence="3">PR1</strain>
    </source>
</reference>
<evidence type="ECO:0000256" key="2">
    <source>
        <dbReference type="SAM" id="SignalP"/>
    </source>
</evidence>
<accession>A0A1C3REE3</accession>
<name>A0A1C3REE3_9PROT</name>